<name>A0AAP0KWN4_9MAGN</name>
<sequence>MFQNLVGQMVELLNILRAQVAAQTPVIHVAQEVPTTTLAAQEEQATSAVRSEGEPIVAVLVRADPAVFSGMTYRSRIRESDRATSTAKSLPLGSRAPSRDDYTTIFYPPACMAVGGGFRPLAFPTTKLEYASAAQVHEFA</sequence>
<evidence type="ECO:0000313" key="2">
    <source>
        <dbReference type="Proteomes" id="UP001419268"/>
    </source>
</evidence>
<comment type="caution">
    <text evidence="1">The sequence shown here is derived from an EMBL/GenBank/DDBJ whole genome shotgun (WGS) entry which is preliminary data.</text>
</comment>
<accession>A0AAP0KWN4</accession>
<evidence type="ECO:0000313" key="1">
    <source>
        <dbReference type="EMBL" id="KAK9158564.1"/>
    </source>
</evidence>
<proteinExistence type="predicted"/>
<keyword evidence="2" id="KW-1185">Reference proteome</keyword>
<organism evidence="1 2">
    <name type="scientific">Stephania cephalantha</name>
    <dbReference type="NCBI Taxonomy" id="152367"/>
    <lineage>
        <taxon>Eukaryota</taxon>
        <taxon>Viridiplantae</taxon>
        <taxon>Streptophyta</taxon>
        <taxon>Embryophyta</taxon>
        <taxon>Tracheophyta</taxon>
        <taxon>Spermatophyta</taxon>
        <taxon>Magnoliopsida</taxon>
        <taxon>Ranunculales</taxon>
        <taxon>Menispermaceae</taxon>
        <taxon>Menispermoideae</taxon>
        <taxon>Cissampelideae</taxon>
        <taxon>Stephania</taxon>
    </lineage>
</organism>
<reference evidence="1 2" key="1">
    <citation type="submission" date="2024-01" db="EMBL/GenBank/DDBJ databases">
        <title>Genome assemblies of Stephania.</title>
        <authorList>
            <person name="Yang L."/>
        </authorList>
    </citation>
    <scope>NUCLEOTIDE SEQUENCE [LARGE SCALE GENOMIC DNA]</scope>
    <source>
        <strain evidence="1">JXDWG</strain>
        <tissue evidence="1">Leaf</tissue>
    </source>
</reference>
<dbReference type="AlphaFoldDB" id="A0AAP0KWN4"/>
<protein>
    <submittedName>
        <fullName evidence="1">Uncharacterized protein</fullName>
    </submittedName>
</protein>
<dbReference type="EMBL" id="JBBNAG010000002">
    <property type="protein sequence ID" value="KAK9158564.1"/>
    <property type="molecule type" value="Genomic_DNA"/>
</dbReference>
<gene>
    <name evidence="1" type="ORF">Scep_005138</name>
</gene>
<dbReference type="Proteomes" id="UP001419268">
    <property type="component" value="Unassembled WGS sequence"/>
</dbReference>